<comment type="caution">
    <text evidence="1">The sequence shown here is derived from an EMBL/GenBank/DDBJ whole genome shotgun (WGS) entry which is preliminary data.</text>
</comment>
<dbReference type="EMBL" id="JACCKD010000003">
    <property type="protein sequence ID" value="MBA0125687.1"/>
    <property type="molecule type" value="Genomic_DNA"/>
</dbReference>
<organism evidence="1 2">
    <name type="scientific">Haloechinothrix aidingensis</name>
    <dbReference type="NCBI Taxonomy" id="2752311"/>
    <lineage>
        <taxon>Bacteria</taxon>
        <taxon>Bacillati</taxon>
        <taxon>Actinomycetota</taxon>
        <taxon>Actinomycetes</taxon>
        <taxon>Pseudonocardiales</taxon>
        <taxon>Pseudonocardiaceae</taxon>
        <taxon>Haloechinothrix</taxon>
    </lineage>
</organism>
<evidence type="ECO:0000313" key="1">
    <source>
        <dbReference type="EMBL" id="MBA0125687.1"/>
    </source>
</evidence>
<accession>A0A838A9G5</accession>
<reference evidence="1 2" key="1">
    <citation type="submission" date="2020-07" db="EMBL/GenBank/DDBJ databases">
        <title>Genome of Haloechinothrix sp.</title>
        <authorList>
            <person name="Tang S.-K."/>
            <person name="Yang L."/>
            <person name="Zhu W.-Y."/>
        </authorList>
    </citation>
    <scope>NUCLEOTIDE SEQUENCE [LARGE SCALE GENOMIC DNA]</scope>
    <source>
        <strain evidence="1 2">YIM 98757</strain>
    </source>
</reference>
<keyword evidence="2" id="KW-1185">Reference proteome</keyword>
<name>A0A838A9G5_9PSEU</name>
<evidence type="ECO:0000313" key="2">
    <source>
        <dbReference type="Proteomes" id="UP000582974"/>
    </source>
</evidence>
<dbReference type="Gene3D" id="3.40.830.10">
    <property type="entry name" value="LigB-like"/>
    <property type="match status" value="1"/>
</dbReference>
<gene>
    <name evidence="1" type="ORF">H0B56_09065</name>
</gene>
<dbReference type="AlphaFoldDB" id="A0A838A9G5"/>
<dbReference type="RefSeq" id="WP_180892548.1">
    <property type="nucleotide sequence ID" value="NZ_JACCKD010000003.1"/>
</dbReference>
<dbReference type="Proteomes" id="UP000582974">
    <property type="component" value="Unassembled WGS sequence"/>
</dbReference>
<protein>
    <recommendedName>
        <fullName evidence="3">Catalytic LigB subunit of aromatic ring-opening dioxygenase</fullName>
    </recommendedName>
</protein>
<sequence>MIDRVALVPQPPLLVPELVPGVLRETSAVREAAEEAVRWLRGGAGTWLAVGPGDGESCGHYEPWRHGSFVGYGADVRVSLADRDGAVPGDAAADLPLPVLMTGWLRARAGVAEARVEVVDAGSAPEECARVGRRLGRCAERIGLLVLGDGSTRHGQRAPGGPDERAAGFDEMVAAALAEVDVEALGSLDTAEAAELGASGRAPWQVAAGMARSRAVGDAEDDRKWRGEMLYSGAPFGVGYHVAIWERV</sequence>
<proteinExistence type="predicted"/>
<dbReference type="SUPFAM" id="SSF53213">
    <property type="entry name" value="LigB-like"/>
    <property type="match status" value="1"/>
</dbReference>
<dbReference type="CDD" id="cd07951">
    <property type="entry name" value="ED_3B_N_AMMECR1"/>
    <property type="match status" value="1"/>
</dbReference>
<evidence type="ECO:0008006" key="3">
    <source>
        <dbReference type="Google" id="ProtNLM"/>
    </source>
</evidence>